<sequence length="71" mass="8223">MMDWTDRRFLTLIAIGRKLKDGATPTALLRGNAALSFDALPTRWRRPSVRPDQSELAANFMEERLRVFARF</sequence>
<dbReference type="KEGG" id="bic:LMTR13_17585"/>
<evidence type="ECO:0000313" key="1">
    <source>
        <dbReference type="EMBL" id="ANW01709.1"/>
    </source>
</evidence>
<proteinExistence type="predicted"/>
<gene>
    <name evidence="1" type="ORF">LMTR13_17585</name>
</gene>
<dbReference type="Proteomes" id="UP000092839">
    <property type="component" value="Chromosome"/>
</dbReference>
<keyword evidence="2" id="KW-1185">Reference proteome</keyword>
<reference evidence="1 2" key="1">
    <citation type="submission" date="2016-07" db="EMBL/GenBank/DDBJ databases">
        <title>Complete genome sequence of Bradyrhizobium icense LMTR 13T, a potential inoculant strain isolated from lima bean (Phaseolus lunatus) in Peru.</title>
        <authorList>
            <person name="Ormeno-Orrillo E."/>
            <person name="Duran D."/>
            <person name="Rogel M.A."/>
            <person name="Rey L."/>
            <person name="Imperial J."/>
            <person name="Ruiz-Argueso T."/>
            <person name="Martinez-Romero E."/>
        </authorList>
    </citation>
    <scope>NUCLEOTIDE SEQUENCE [LARGE SCALE GENOMIC DNA]</scope>
    <source>
        <strain evidence="1 2">LMTR 13</strain>
    </source>
</reference>
<name>A0A1B1UG13_9BRAD</name>
<protein>
    <submittedName>
        <fullName evidence="1">Uncharacterized protein</fullName>
    </submittedName>
</protein>
<evidence type="ECO:0000313" key="2">
    <source>
        <dbReference type="Proteomes" id="UP000092839"/>
    </source>
</evidence>
<accession>A0A1B1UG13</accession>
<organism evidence="1 2">
    <name type="scientific">Bradyrhizobium icense</name>
    <dbReference type="NCBI Taxonomy" id="1274631"/>
    <lineage>
        <taxon>Bacteria</taxon>
        <taxon>Pseudomonadati</taxon>
        <taxon>Pseudomonadota</taxon>
        <taxon>Alphaproteobacteria</taxon>
        <taxon>Hyphomicrobiales</taxon>
        <taxon>Nitrobacteraceae</taxon>
        <taxon>Bradyrhizobium</taxon>
    </lineage>
</organism>
<dbReference type="EMBL" id="CP016428">
    <property type="protein sequence ID" value="ANW01709.1"/>
    <property type="molecule type" value="Genomic_DNA"/>
</dbReference>
<dbReference type="AlphaFoldDB" id="A0A1B1UG13"/>